<keyword evidence="3" id="KW-1185">Reference proteome</keyword>
<dbReference type="OrthoDB" id="5301876at2759"/>
<protein>
    <submittedName>
        <fullName evidence="2">Uncharacterized protein</fullName>
    </submittedName>
</protein>
<evidence type="ECO:0000256" key="1">
    <source>
        <dbReference type="SAM" id="MobiDB-lite"/>
    </source>
</evidence>
<dbReference type="EMBL" id="ML996315">
    <property type="protein sequence ID" value="KAF2727727.1"/>
    <property type="molecule type" value="Genomic_DNA"/>
</dbReference>
<organism evidence="2 3">
    <name type="scientific">Polyplosphaeria fusca</name>
    <dbReference type="NCBI Taxonomy" id="682080"/>
    <lineage>
        <taxon>Eukaryota</taxon>
        <taxon>Fungi</taxon>
        <taxon>Dikarya</taxon>
        <taxon>Ascomycota</taxon>
        <taxon>Pezizomycotina</taxon>
        <taxon>Dothideomycetes</taxon>
        <taxon>Pleosporomycetidae</taxon>
        <taxon>Pleosporales</taxon>
        <taxon>Tetraplosphaeriaceae</taxon>
        <taxon>Polyplosphaeria</taxon>
    </lineage>
</organism>
<accession>A0A9P4QI45</accession>
<feature type="region of interest" description="Disordered" evidence="1">
    <location>
        <begin position="134"/>
        <end position="153"/>
    </location>
</feature>
<proteinExistence type="predicted"/>
<gene>
    <name evidence="2" type="ORF">EJ04DRAFT_570117</name>
</gene>
<sequence length="153" mass="17554">MLFPLIELDPETINIILKSAFKSTEVNAFLLAPSSHTDLPKFESGKLHQGNEPPIPSHYKSHWLGKKIDDVAEWMRNVPEDRDVDHHFFAVLDKSAKEGKVVICRIGGRDLKDVGDVDWMRFDAQDAALKLRTAEPGEWEREKERKGDDKIEY</sequence>
<name>A0A9P4QI45_9PLEO</name>
<comment type="caution">
    <text evidence="2">The sequence shown here is derived from an EMBL/GenBank/DDBJ whole genome shotgun (WGS) entry which is preliminary data.</text>
</comment>
<evidence type="ECO:0000313" key="2">
    <source>
        <dbReference type="EMBL" id="KAF2727727.1"/>
    </source>
</evidence>
<dbReference type="Proteomes" id="UP000799444">
    <property type="component" value="Unassembled WGS sequence"/>
</dbReference>
<evidence type="ECO:0000313" key="3">
    <source>
        <dbReference type="Proteomes" id="UP000799444"/>
    </source>
</evidence>
<dbReference type="AlphaFoldDB" id="A0A9P4QI45"/>
<reference evidence="2" key="1">
    <citation type="journal article" date="2020" name="Stud. Mycol.">
        <title>101 Dothideomycetes genomes: a test case for predicting lifestyles and emergence of pathogens.</title>
        <authorList>
            <person name="Haridas S."/>
            <person name="Albert R."/>
            <person name="Binder M."/>
            <person name="Bloem J."/>
            <person name="Labutti K."/>
            <person name="Salamov A."/>
            <person name="Andreopoulos B."/>
            <person name="Baker S."/>
            <person name="Barry K."/>
            <person name="Bills G."/>
            <person name="Bluhm B."/>
            <person name="Cannon C."/>
            <person name="Castanera R."/>
            <person name="Culley D."/>
            <person name="Daum C."/>
            <person name="Ezra D."/>
            <person name="Gonzalez J."/>
            <person name="Henrissat B."/>
            <person name="Kuo A."/>
            <person name="Liang C."/>
            <person name="Lipzen A."/>
            <person name="Lutzoni F."/>
            <person name="Magnuson J."/>
            <person name="Mondo S."/>
            <person name="Nolan M."/>
            <person name="Ohm R."/>
            <person name="Pangilinan J."/>
            <person name="Park H.-J."/>
            <person name="Ramirez L."/>
            <person name="Alfaro M."/>
            <person name="Sun H."/>
            <person name="Tritt A."/>
            <person name="Yoshinaga Y."/>
            <person name="Zwiers L.-H."/>
            <person name="Turgeon B."/>
            <person name="Goodwin S."/>
            <person name="Spatafora J."/>
            <person name="Crous P."/>
            <person name="Grigoriev I."/>
        </authorList>
    </citation>
    <scope>NUCLEOTIDE SEQUENCE</scope>
    <source>
        <strain evidence="2">CBS 125425</strain>
    </source>
</reference>